<evidence type="ECO:0008006" key="3">
    <source>
        <dbReference type="Google" id="ProtNLM"/>
    </source>
</evidence>
<dbReference type="EMBL" id="JADCUA010000030">
    <property type="protein sequence ID" value="KAH9830645.1"/>
    <property type="molecule type" value="Genomic_DNA"/>
</dbReference>
<comment type="caution">
    <text evidence="1">The sequence shown here is derived from an EMBL/GenBank/DDBJ whole genome shotgun (WGS) entry which is preliminary data.</text>
</comment>
<reference evidence="1 2" key="1">
    <citation type="journal article" date="2021" name="Environ. Microbiol.">
        <title>Gene family expansions and transcriptome signatures uncover fungal adaptations to wood decay.</title>
        <authorList>
            <person name="Hage H."/>
            <person name="Miyauchi S."/>
            <person name="Viragh M."/>
            <person name="Drula E."/>
            <person name="Min B."/>
            <person name="Chaduli D."/>
            <person name="Navarro D."/>
            <person name="Favel A."/>
            <person name="Norest M."/>
            <person name="Lesage-Meessen L."/>
            <person name="Balint B."/>
            <person name="Merenyi Z."/>
            <person name="de Eugenio L."/>
            <person name="Morin E."/>
            <person name="Martinez A.T."/>
            <person name="Baldrian P."/>
            <person name="Stursova M."/>
            <person name="Martinez M.J."/>
            <person name="Novotny C."/>
            <person name="Magnuson J.K."/>
            <person name="Spatafora J.W."/>
            <person name="Maurice S."/>
            <person name="Pangilinan J."/>
            <person name="Andreopoulos W."/>
            <person name="LaButti K."/>
            <person name="Hundley H."/>
            <person name="Na H."/>
            <person name="Kuo A."/>
            <person name="Barry K."/>
            <person name="Lipzen A."/>
            <person name="Henrissat B."/>
            <person name="Riley R."/>
            <person name="Ahrendt S."/>
            <person name="Nagy L.G."/>
            <person name="Grigoriev I.V."/>
            <person name="Martin F."/>
            <person name="Rosso M.N."/>
        </authorList>
    </citation>
    <scope>NUCLEOTIDE SEQUENCE [LARGE SCALE GENOMIC DNA]</scope>
    <source>
        <strain evidence="1 2">CIRM-BRFM 1785</strain>
    </source>
</reference>
<evidence type="ECO:0000313" key="1">
    <source>
        <dbReference type="EMBL" id="KAH9830645.1"/>
    </source>
</evidence>
<dbReference type="InterPro" id="IPR032675">
    <property type="entry name" value="LRR_dom_sf"/>
</dbReference>
<evidence type="ECO:0000313" key="2">
    <source>
        <dbReference type="Proteomes" id="UP000814176"/>
    </source>
</evidence>
<proteinExistence type="predicted"/>
<dbReference type="Gene3D" id="3.80.10.10">
    <property type="entry name" value="Ribonuclease Inhibitor"/>
    <property type="match status" value="1"/>
</dbReference>
<dbReference type="RefSeq" id="XP_047773940.1">
    <property type="nucleotide sequence ID" value="XM_047918076.1"/>
</dbReference>
<name>A0ABQ8K1U2_9APHY</name>
<dbReference type="Proteomes" id="UP000814176">
    <property type="component" value="Unassembled WGS sequence"/>
</dbReference>
<dbReference type="SUPFAM" id="SSF52047">
    <property type="entry name" value="RNI-like"/>
    <property type="match status" value="1"/>
</dbReference>
<keyword evidence="2" id="KW-1185">Reference proteome</keyword>
<gene>
    <name evidence="1" type="ORF">C8Q71DRAFT_361912</name>
</gene>
<accession>A0ABQ8K1U2</accession>
<dbReference type="GeneID" id="71998808"/>
<protein>
    <recommendedName>
        <fullName evidence="3">F-box domain-containing protein</fullName>
    </recommendedName>
</protein>
<sequence>MAEIDTSVTDEDVLPEGDAQVLGTAESDTETLDKSVPNKSEFWTEWSIAIHFRPPTYVRDDCPRLPHELIERIYEFLWSDPLVLASGMRVCCAWYHAAGALLQRSDELSLWTRADLRSYARMLMSTRKTAYNERFCELSVYDNPREPFTRVWPMLIHGSLLPKVARLKLGGIDWTTTGPHDAFYECLPSYSEIMFLTISNCSFRTQRELRRLINGLPSLKKLTLSNITLQCPLGLPEPVPSHVSARRHSLKKITLRTDELVALSSNNRDPEPGKAASRTGVLYACAVYSSVEKLDLDLSYFPSALFLLNYLLRFPRLQHLEVSRGLQQDLGIGSANTDPLHTEYTPARPLSSFTLWGTVAEPTTLQLLRLLSTPHACSTLKDLFLVLNFNPSVEFVLRVTRILGLCGPG</sequence>
<organism evidence="1 2">
    <name type="scientific">Rhodofomes roseus</name>
    <dbReference type="NCBI Taxonomy" id="34475"/>
    <lineage>
        <taxon>Eukaryota</taxon>
        <taxon>Fungi</taxon>
        <taxon>Dikarya</taxon>
        <taxon>Basidiomycota</taxon>
        <taxon>Agaricomycotina</taxon>
        <taxon>Agaricomycetes</taxon>
        <taxon>Polyporales</taxon>
        <taxon>Rhodofomes</taxon>
    </lineage>
</organism>